<reference evidence="4" key="1">
    <citation type="submission" date="2017-01" db="EMBL/GenBank/DDBJ databases">
        <authorList>
            <person name="Varghese N."/>
            <person name="Submissions S."/>
        </authorList>
    </citation>
    <scope>NUCLEOTIDE SEQUENCE [LARGE SCALE GENOMIC DNA]</scope>
    <source>
        <strain evidence="4">DSM 21768</strain>
    </source>
</reference>
<dbReference type="EMBL" id="FTNU01000009">
    <property type="protein sequence ID" value="SIR94619.1"/>
    <property type="molecule type" value="Genomic_DNA"/>
</dbReference>
<feature type="transmembrane region" description="Helical" evidence="1">
    <location>
        <begin position="141"/>
        <end position="165"/>
    </location>
</feature>
<evidence type="ECO:0000256" key="1">
    <source>
        <dbReference type="SAM" id="Phobius"/>
    </source>
</evidence>
<gene>
    <name evidence="3" type="ORF">SAMN02745664_10951</name>
</gene>
<sequence length="257" mass="28045">MTDKLQPLPRYHPLLAAGLMVAAASSIVFLPNAVSFLFALMADLSMEDFASLPNAAAVRVIILMISAVFLLSLTAIWQYVRLYDGSTINSYQLWRRYFGLVPPAKNTMLPALTVLAAAILLSTLASVMLDEWFATPSASAGVGNLLGSTPLPLFIILVLIVAPIYEEWICRGLFWRLGQDIFVAFFRQMAVVHLANSILISAIFSLLHFGYSGADLLTTFGISLALCYVRLRTKSTIAAMALHSLNNALALALYLLD</sequence>
<feature type="domain" description="CAAX prenyl protease 2/Lysostaphin resistance protein A-like" evidence="2">
    <location>
        <begin position="151"/>
        <end position="249"/>
    </location>
</feature>
<feature type="transmembrane region" description="Helical" evidence="1">
    <location>
        <begin position="185"/>
        <end position="207"/>
    </location>
</feature>
<keyword evidence="4" id="KW-1185">Reference proteome</keyword>
<accession>A0A1N7F2U7</accession>
<dbReference type="Pfam" id="PF02517">
    <property type="entry name" value="Rce1-like"/>
    <property type="match status" value="1"/>
</dbReference>
<feature type="transmembrane region" description="Helical" evidence="1">
    <location>
        <begin position="108"/>
        <end position="129"/>
    </location>
</feature>
<keyword evidence="1" id="KW-0472">Membrane</keyword>
<evidence type="ECO:0000259" key="2">
    <source>
        <dbReference type="Pfam" id="PF02517"/>
    </source>
</evidence>
<proteinExistence type="predicted"/>
<dbReference type="InterPro" id="IPR052710">
    <property type="entry name" value="CAAX_protease"/>
</dbReference>
<dbReference type="GO" id="GO:0080120">
    <property type="term" value="P:CAAX-box protein maturation"/>
    <property type="evidence" value="ECO:0007669"/>
    <property type="project" value="UniProtKB-ARBA"/>
</dbReference>
<feature type="transmembrane region" description="Helical" evidence="1">
    <location>
        <begin position="214"/>
        <end position="231"/>
    </location>
</feature>
<keyword evidence="1" id="KW-1133">Transmembrane helix</keyword>
<dbReference type="Proteomes" id="UP000187495">
    <property type="component" value="Unassembled WGS sequence"/>
</dbReference>
<dbReference type="STRING" id="34061.B0189_07645"/>
<protein>
    <recommendedName>
        <fullName evidence="2">CAAX prenyl protease 2/Lysostaphin resistance protein A-like domain-containing protein</fullName>
    </recommendedName>
</protein>
<dbReference type="GO" id="GO:0004175">
    <property type="term" value="F:endopeptidase activity"/>
    <property type="evidence" value="ECO:0007669"/>
    <property type="project" value="UniProtKB-ARBA"/>
</dbReference>
<name>A0A1N7F2U7_9GAMM</name>
<feature type="transmembrane region" description="Helical" evidence="1">
    <location>
        <begin position="14"/>
        <end position="40"/>
    </location>
</feature>
<keyword evidence="1" id="KW-0812">Transmembrane</keyword>
<feature type="transmembrane region" description="Helical" evidence="1">
    <location>
        <begin position="60"/>
        <end position="80"/>
    </location>
</feature>
<dbReference type="InterPro" id="IPR003675">
    <property type="entry name" value="Rce1/LyrA-like_dom"/>
</dbReference>
<evidence type="ECO:0000313" key="4">
    <source>
        <dbReference type="Proteomes" id="UP000187495"/>
    </source>
</evidence>
<evidence type="ECO:0000313" key="3">
    <source>
        <dbReference type="EMBL" id="SIR94619.1"/>
    </source>
</evidence>
<organism evidence="3 4">
    <name type="scientific">Moraxella cuniculi DSM 21768</name>
    <dbReference type="NCBI Taxonomy" id="1122245"/>
    <lineage>
        <taxon>Bacteria</taxon>
        <taxon>Pseudomonadati</taxon>
        <taxon>Pseudomonadota</taxon>
        <taxon>Gammaproteobacteria</taxon>
        <taxon>Moraxellales</taxon>
        <taxon>Moraxellaceae</taxon>
        <taxon>Moraxella</taxon>
    </lineage>
</organism>
<dbReference type="AlphaFoldDB" id="A0A1N7F2U7"/>
<dbReference type="PANTHER" id="PTHR36435">
    <property type="entry name" value="SLR1288 PROTEIN"/>
    <property type="match status" value="1"/>
</dbReference>
<dbReference type="PANTHER" id="PTHR36435:SF1">
    <property type="entry name" value="CAAX AMINO TERMINAL PROTEASE FAMILY PROTEIN"/>
    <property type="match status" value="1"/>
</dbReference>
<dbReference type="RefSeq" id="WP_076555405.1">
    <property type="nucleotide sequence ID" value="NZ_FTNU01000009.1"/>
</dbReference>